<dbReference type="EMBL" id="PDJD01000001">
    <property type="protein sequence ID" value="PFG21100.1"/>
    <property type="molecule type" value="Genomic_DNA"/>
</dbReference>
<dbReference type="GO" id="GO:0051996">
    <property type="term" value="F:squalene synthase [NAD(P)H] activity"/>
    <property type="evidence" value="ECO:0007669"/>
    <property type="project" value="InterPro"/>
</dbReference>
<dbReference type="SFLD" id="SFLDS00005">
    <property type="entry name" value="Isoprenoid_Synthase_Type_I"/>
    <property type="match status" value="1"/>
</dbReference>
<accession>A0A2A9D5G4</accession>
<gene>
    <name evidence="4" type="ORF">ATL40_2720</name>
</gene>
<dbReference type="OrthoDB" id="9807580at2"/>
<evidence type="ECO:0000313" key="4">
    <source>
        <dbReference type="EMBL" id="PFG21100.1"/>
    </source>
</evidence>
<dbReference type="GO" id="GO:0004311">
    <property type="term" value="F:geranylgeranyl diphosphate synthase activity"/>
    <property type="evidence" value="ECO:0007669"/>
    <property type="project" value="InterPro"/>
</dbReference>
<dbReference type="PANTHER" id="PTHR31480">
    <property type="entry name" value="BIFUNCTIONAL LYCOPENE CYCLASE/PHYTOENE SYNTHASE"/>
    <property type="match status" value="1"/>
</dbReference>
<keyword evidence="2" id="KW-0808">Transferase</keyword>
<dbReference type="InterPro" id="IPR033904">
    <property type="entry name" value="Trans_IPPS_HH"/>
</dbReference>
<organism evidence="4 5">
    <name type="scientific">Serinibacter salmoneus</name>
    <dbReference type="NCBI Taxonomy" id="556530"/>
    <lineage>
        <taxon>Bacteria</taxon>
        <taxon>Bacillati</taxon>
        <taxon>Actinomycetota</taxon>
        <taxon>Actinomycetes</taxon>
        <taxon>Micrococcales</taxon>
        <taxon>Beutenbergiaceae</taxon>
        <taxon>Serinibacter</taxon>
    </lineage>
</organism>
<evidence type="ECO:0000256" key="2">
    <source>
        <dbReference type="ARBA" id="ARBA00022679"/>
    </source>
</evidence>
<reference evidence="4 5" key="1">
    <citation type="submission" date="2017-10" db="EMBL/GenBank/DDBJ databases">
        <title>Sequencing the genomes of 1000 actinobacteria strains.</title>
        <authorList>
            <person name="Klenk H.-P."/>
        </authorList>
    </citation>
    <scope>NUCLEOTIDE SEQUENCE [LARGE SCALE GENOMIC DNA]</scope>
    <source>
        <strain evidence="4 5">DSM 21801</strain>
    </source>
</reference>
<evidence type="ECO:0000256" key="3">
    <source>
        <dbReference type="SAM" id="MobiDB-lite"/>
    </source>
</evidence>
<comment type="caution">
    <text evidence="4">The sequence shown here is derived from an EMBL/GenBank/DDBJ whole genome shotgun (WGS) entry which is preliminary data.</text>
</comment>
<dbReference type="InterPro" id="IPR044843">
    <property type="entry name" value="Trans_IPPS_bact-type"/>
</dbReference>
<dbReference type="InterPro" id="IPR002060">
    <property type="entry name" value="Squ/phyt_synthse"/>
</dbReference>
<protein>
    <submittedName>
        <fullName evidence="4">Phytoene/squalene synthetase</fullName>
    </submittedName>
</protein>
<proteinExistence type="predicted"/>
<dbReference type="CDD" id="cd00683">
    <property type="entry name" value="Trans_IPPS_HH"/>
    <property type="match status" value="1"/>
</dbReference>
<dbReference type="Pfam" id="PF00494">
    <property type="entry name" value="SQS_PSY"/>
    <property type="match status" value="1"/>
</dbReference>
<evidence type="ECO:0000313" key="5">
    <source>
        <dbReference type="Proteomes" id="UP000224915"/>
    </source>
</evidence>
<dbReference type="InterPro" id="IPR008949">
    <property type="entry name" value="Isoprenoid_synthase_dom_sf"/>
</dbReference>
<evidence type="ECO:0000256" key="1">
    <source>
        <dbReference type="ARBA" id="ARBA00004684"/>
    </source>
</evidence>
<dbReference type="AlphaFoldDB" id="A0A2A9D5G4"/>
<feature type="compositionally biased region" description="Polar residues" evidence="3">
    <location>
        <begin position="1"/>
        <end position="13"/>
    </location>
</feature>
<dbReference type="UniPathway" id="UPA00799"/>
<name>A0A2A9D5G4_9MICO</name>
<dbReference type="PROSITE" id="PS01045">
    <property type="entry name" value="SQUALEN_PHYTOEN_SYN_2"/>
    <property type="match status" value="1"/>
</dbReference>
<dbReference type="Proteomes" id="UP000224915">
    <property type="component" value="Unassembled WGS sequence"/>
</dbReference>
<keyword evidence="5" id="KW-1185">Reference proteome</keyword>
<dbReference type="Gene3D" id="1.10.600.10">
    <property type="entry name" value="Farnesyl Diphosphate Synthase"/>
    <property type="match status" value="1"/>
</dbReference>
<dbReference type="InterPro" id="IPR019845">
    <property type="entry name" value="Squalene/phytoene_synthase_CS"/>
</dbReference>
<dbReference type="SUPFAM" id="SSF48576">
    <property type="entry name" value="Terpenoid synthases"/>
    <property type="match status" value="1"/>
</dbReference>
<feature type="region of interest" description="Disordered" evidence="3">
    <location>
        <begin position="1"/>
        <end position="29"/>
    </location>
</feature>
<dbReference type="RefSeq" id="WP_098469990.1">
    <property type="nucleotide sequence ID" value="NZ_PDJD01000001.1"/>
</dbReference>
<dbReference type="GO" id="GO:0016117">
    <property type="term" value="P:carotenoid biosynthetic process"/>
    <property type="evidence" value="ECO:0007669"/>
    <property type="project" value="UniProtKB-ARBA"/>
</dbReference>
<dbReference type="SFLD" id="SFLDG01018">
    <property type="entry name" value="Squalene/Phytoene_Synthase_Lik"/>
    <property type="match status" value="1"/>
</dbReference>
<sequence length="325" mass="34159">MTNPSGAGTSPASSHAARPTPGPLVAGSDLGRYTDASRAAAGRVIAAYSTSFGLACTLLGRRVREHIRSVYALVRIADEIVDGTAEQAGLDAEARAGALRALEAETYEAMTTGFSTNLVVHAFAATARECGIPRDVVEPFFASMAMDLSPGPLDDAQQRTYVYGSAEVVGLMCLHVFVPRPTPEQVAGARALGAAFQNVNFLRDLAQDATLGRGYLPVPAEVDRERDGVAHPGDVGAGALDEAGKAYWLGRIRADLTAADTGIALLPRDVRGGVRAAWLLFSALADRIEATPAADLARTRVRVPHHVKAGLVVRALLRERGGSRP</sequence>
<dbReference type="SFLD" id="SFLDG01212">
    <property type="entry name" value="Phytoene_synthase_like"/>
    <property type="match status" value="1"/>
</dbReference>
<comment type="pathway">
    <text evidence="1">Carotenoid biosynthesis; phytoene biosynthesis.</text>
</comment>